<dbReference type="EMBL" id="BJFL01000006">
    <property type="protein sequence ID" value="GDY30072.1"/>
    <property type="molecule type" value="Genomic_DNA"/>
</dbReference>
<gene>
    <name evidence="4" type="ORF">GTS_17050</name>
</gene>
<evidence type="ECO:0000313" key="4">
    <source>
        <dbReference type="EMBL" id="GDY30072.1"/>
    </source>
</evidence>
<dbReference type="Pfam" id="PF00589">
    <property type="entry name" value="Phage_integrase"/>
    <property type="match status" value="1"/>
</dbReference>
<protein>
    <recommendedName>
        <fullName evidence="3">Tyr recombinase domain-containing protein</fullName>
    </recommendedName>
</protein>
<feature type="domain" description="Tyr recombinase" evidence="3">
    <location>
        <begin position="1"/>
        <end position="144"/>
    </location>
</feature>
<dbReference type="InterPro" id="IPR011010">
    <property type="entry name" value="DNA_brk_join_enz"/>
</dbReference>
<dbReference type="InterPro" id="IPR013762">
    <property type="entry name" value="Integrase-like_cat_sf"/>
</dbReference>
<feature type="region of interest" description="Disordered" evidence="2">
    <location>
        <begin position="148"/>
        <end position="172"/>
    </location>
</feature>
<dbReference type="SUPFAM" id="SSF56349">
    <property type="entry name" value="DNA breaking-rejoining enzymes"/>
    <property type="match status" value="1"/>
</dbReference>
<dbReference type="GO" id="GO:0006310">
    <property type="term" value="P:DNA recombination"/>
    <property type="evidence" value="ECO:0007669"/>
    <property type="project" value="UniProtKB-KW"/>
</dbReference>
<evidence type="ECO:0000256" key="1">
    <source>
        <dbReference type="ARBA" id="ARBA00023172"/>
    </source>
</evidence>
<dbReference type="Gene3D" id="1.10.443.10">
    <property type="entry name" value="Intergrase catalytic core"/>
    <property type="match status" value="1"/>
</dbReference>
<dbReference type="GO" id="GO:0015074">
    <property type="term" value="P:DNA integration"/>
    <property type="evidence" value="ECO:0007669"/>
    <property type="project" value="InterPro"/>
</dbReference>
<dbReference type="InterPro" id="IPR002104">
    <property type="entry name" value="Integrase_catalytic"/>
</dbReference>
<evidence type="ECO:0000256" key="2">
    <source>
        <dbReference type="SAM" id="MobiDB-lite"/>
    </source>
</evidence>
<comment type="caution">
    <text evidence="4">The sequence shown here is derived from an EMBL/GenBank/DDBJ whole genome shotgun (WGS) entry which is preliminary data.</text>
</comment>
<dbReference type="RefSeq" id="WP_225978220.1">
    <property type="nucleotide sequence ID" value="NZ_BJFL01000006.1"/>
</dbReference>
<sequence>MRSIFATAKDDEIIRRNPCRIKGADKSEAGKRTVALPALLVPELRRHLAEFVGVDGGSLVFTSPEGARLRRANFRRSVKWDDNKRKAGLPPEFHFHDLRHTGNQLAAEAGASTRELMYRMGHSTLRAAMVYQHATSKRDREIAAEMDRRAKAAMSKKQARGVGRRGGGKAKG</sequence>
<accession>A0A4D4J4S0</accession>
<dbReference type="CDD" id="cd00397">
    <property type="entry name" value="DNA_BRE_C"/>
    <property type="match status" value="1"/>
</dbReference>
<name>A0A4D4J4S0_9PSEU</name>
<feature type="compositionally biased region" description="Basic residues" evidence="2">
    <location>
        <begin position="157"/>
        <end position="172"/>
    </location>
</feature>
<evidence type="ECO:0000259" key="3">
    <source>
        <dbReference type="PROSITE" id="PS51898"/>
    </source>
</evidence>
<keyword evidence="5" id="KW-1185">Reference proteome</keyword>
<dbReference type="GO" id="GO:0003677">
    <property type="term" value="F:DNA binding"/>
    <property type="evidence" value="ECO:0007669"/>
    <property type="project" value="InterPro"/>
</dbReference>
<reference evidence="5" key="1">
    <citation type="submission" date="2019-04" db="EMBL/GenBank/DDBJ databases">
        <title>Draft genome sequence of Pseudonocardiaceae bacterium SL3-2-4.</title>
        <authorList>
            <person name="Ningsih F."/>
            <person name="Yokota A."/>
            <person name="Sakai Y."/>
            <person name="Nanatani K."/>
            <person name="Yabe S."/>
            <person name="Oetari A."/>
            <person name="Sjamsuridzal W."/>
        </authorList>
    </citation>
    <scope>NUCLEOTIDE SEQUENCE [LARGE SCALE GENOMIC DNA]</scope>
    <source>
        <strain evidence="5">SL3-2-4</strain>
    </source>
</reference>
<organism evidence="4 5">
    <name type="scientific">Gandjariella thermophila</name>
    <dbReference type="NCBI Taxonomy" id="1931992"/>
    <lineage>
        <taxon>Bacteria</taxon>
        <taxon>Bacillati</taxon>
        <taxon>Actinomycetota</taxon>
        <taxon>Actinomycetes</taxon>
        <taxon>Pseudonocardiales</taxon>
        <taxon>Pseudonocardiaceae</taxon>
        <taxon>Gandjariella</taxon>
    </lineage>
</organism>
<dbReference type="Proteomes" id="UP000298860">
    <property type="component" value="Unassembled WGS sequence"/>
</dbReference>
<dbReference type="AlphaFoldDB" id="A0A4D4J4S0"/>
<evidence type="ECO:0000313" key="5">
    <source>
        <dbReference type="Proteomes" id="UP000298860"/>
    </source>
</evidence>
<dbReference type="PROSITE" id="PS51898">
    <property type="entry name" value="TYR_RECOMBINASE"/>
    <property type="match status" value="1"/>
</dbReference>
<keyword evidence="1" id="KW-0233">DNA recombination</keyword>
<proteinExistence type="predicted"/>